<dbReference type="Proteomes" id="UP000198723">
    <property type="component" value="Unassembled WGS sequence"/>
</dbReference>
<reference evidence="14 15" key="1">
    <citation type="submission" date="2016-08" db="EMBL/GenBank/DDBJ databases">
        <authorList>
            <person name="Seilhamer J.J."/>
        </authorList>
    </citation>
    <scope>NUCLEOTIDE SEQUENCE [LARGE SCALE GENOMIC DNA]</scope>
    <source>
        <strain evidence="14 15">HBR26</strain>
    </source>
</reference>
<keyword evidence="6 11" id="KW-0812">Transmembrane</keyword>
<dbReference type="GO" id="GO:0005886">
    <property type="term" value="C:plasma membrane"/>
    <property type="evidence" value="ECO:0007669"/>
    <property type="project" value="UniProtKB-SubCell"/>
</dbReference>
<feature type="transmembrane region" description="Helical" evidence="11">
    <location>
        <begin position="157"/>
        <end position="174"/>
    </location>
</feature>
<proteinExistence type="inferred from homology"/>
<evidence type="ECO:0000313" key="14">
    <source>
        <dbReference type="EMBL" id="SCB62342.1"/>
    </source>
</evidence>
<evidence type="ECO:0000256" key="1">
    <source>
        <dbReference type="ARBA" id="ARBA00004651"/>
    </source>
</evidence>
<dbReference type="InterPro" id="IPR011527">
    <property type="entry name" value="ABC1_TM_dom"/>
</dbReference>
<dbReference type="InterPro" id="IPR036640">
    <property type="entry name" value="ABC1_TM_sf"/>
</dbReference>
<feature type="domain" description="ABC transporter" evidence="12">
    <location>
        <begin position="357"/>
        <end position="595"/>
    </location>
</feature>
<dbReference type="FunFam" id="3.40.50.300:FF:000221">
    <property type="entry name" value="Multidrug ABC transporter ATP-binding protein"/>
    <property type="match status" value="1"/>
</dbReference>
<feature type="transmembrane region" description="Helical" evidence="11">
    <location>
        <begin position="74"/>
        <end position="100"/>
    </location>
</feature>
<keyword evidence="10 11" id="KW-0472">Membrane</keyword>
<feature type="transmembrane region" description="Helical" evidence="11">
    <location>
        <begin position="262"/>
        <end position="283"/>
    </location>
</feature>
<dbReference type="SMART" id="SM00382">
    <property type="entry name" value="AAA"/>
    <property type="match status" value="1"/>
</dbReference>
<protein>
    <submittedName>
        <fullName evidence="14">ABC-type bacteriocin/lantibiotic exporter, contains an N-terminal double-glycine peptidase domain</fullName>
    </submittedName>
</protein>
<accession>A0A1C3YCQ6</accession>
<keyword evidence="7" id="KW-0547">Nucleotide-binding</keyword>
<dbReference type="GO" id="GO:0005524">
    <property type="term" value="F:ATP binding"/>
    <property type="evidence" value="ECO:0007669"/>
    <property type="project" value="UniProtKB-KW"/>
</dbReference>
<evidence type="ECO:0000256" key="2">
    <source>
        <dbReference type="ARBA" id="ARBA00005417"/>
    </source>
</evidence>
<dbReference type="PROSITE" id="PS50929">
    <property type="entry name" value="ABC_TM1F"/>
    <property type="match status" value="1"/>
</dbReference>
<feature type="domain" description="ABC transmembrane type-1" evidence="13">
    <location>
        <begin position="20"/>
        <end position="304"/>
    </location>
</feature>
<dbReference type="PANTHER" id="PTHR24221">
    <property type="entry name" value="ATP-BINDING CASSETTE SUB-FAMILY B"/>
    <property type="match status" value="1"/>
</dbReference>
<evidence type="ECO:0000256" key="7">
    <source>
        <dbReference type="ARBA" id="ARBA00022741"/>
    </source>
</evidence>
<evidence type="ECO:0000256" key="6">
    <source>
        <dbReference type="ARBA" id="ARBA00022692"/>
    </source>
</evidence>
<dbReference type="Gene3D" id="1.20.1560.10">
    <property type="entry name" value="ABC transporter type 1, transmembrane domain"/>
    <property type="match status" value="1"/>
</dbReference>
<dbReference type="SUPFAM" id="SSF52540">
    <property type="entry name" value="P-loop containing nucleoside triphosphate hydrolases"/>
    <property type="match status" value="1"/>
</dbReference>
<dbReference type="PROSITE" id="PS00211">
    <property type="entry name" value="ABC_TRANSPORTER_1"/>
    <property type="match status" value="1"/>
</dbReference>
<keyword evidence="8" id="KW-0067">ATP-binding</keyword>
<dbReference type="InterPro" id="IPR003439">
    <property type="entry name" value="ABC_transporter-like_ATP-bd"/>
</dbReference>
<evidence type="ECO:0000259" key="12">
    <source>
        <dbReference type="PROSITE" id="PS50893"/>
    </source>
</evidence>
<dbReference type="GO" id="GO:0140359">
    <property type="term" value="F:ABC-type transporter activity"/>
    <property type="evidence" value="ECO:0007669"/>
    <property type="project" value="InterPro"/>
</dbReference>
<name>A0A1C3YCQ6_9HYPH</name>
<keyword evidence="5" id="KW-0762">Sugar transport</keyword>
<evidence type="ECO:0000256" key="5">
    <source>
        <dbReference type="ARBA" id="ARBA00022597"/>
    </source>
</evidence>
<keyword evidence="3" id="KW-0813">Transport</keyword>
<dbReference type="STRING" id="1138170.GA0061105_1459"/>
<feature type="transmembrane region" description="Helical" evidence="11">
    <location>
        <begin position="180"/>
        <end position="197"/>
    </location>
</feature>
<dbReference type="InterPro" id="IPR027417">
    <property type="entry name" value="P-loop_NTPase"/>
</dbReference>
<evidence type="ECO:0000256" key="8">
    <source>
        <dbReference type="ARBA" id="ARBA00022840"/>
    </source>
</evidence>
<dbReference type="InterPro" id="IPR039421">
    <property type="entry name" value="Type_1_exporter"/>
</dbReference>
<dbReference type="InterPro" id="IPR017871">
    <property type="entry name" value="ABC_transporter-like_CS"/>
</dbReference>
<dbReference type="EMBL" id="FMAJ01000045">
    <property type="protein sequence ID" value="SCB62342.1"/>
    <property type="molecule type" value="Genomic_DNA"/>
</dbReference>
<keyword evidence="4" id="KW-1003">Cell membrane</keyword>
<feature type="transmembrane region" description="Helical" evidence="11">
    <location>
        <begin position="21"/>
        <end position="44"/>
    </location>
</feature>
<comment type="similarity">
    <text evidence="2">Belongs to the ABC transporter superfamily.</text>
</comment>
<dbReference type="SUPFAM" id="SSF90123">
    <property type="entry name" value="ABC transporter transmembrane region"/>
    <property type="match status" value="1"/>
</dbReference>
<dbReference type="Pfam" id="PF00664">
    <property type="entry name" value="ABC_membrane"/>
    <property type="match status" value="1"/>
</dbReference>
<gene>
    <name evidence="14" type="ORF">GA0061105_1459</name>
</gene>
<sequence>MAVLRKLYSVLDARERLRAAMIFSLMVMSAFLEVAGVASILPFIGVLANPGIIKANHFISLAYQTLDFKDTRTFLIALGVVMLVFLLFSLTLRALTVVAIQRFSVMRIHAISMRLLKTYMAQPYEFFLEKNTSSLSKSLLSEVQEVAGNVMLPGMRALAGLVVSTAIVVLLIVVEPATSGVLAGSFGLSYIAIDAFTRQRVKYSGERRLKANDARFVVAAEALQGIKELRLLGREEEYLSRFGAPSRAYAHHQSMTMITRELPFYFIQAVAFGSMLGVLLYWIARGDKVDEILPLMSFFAFAGYRLLPAFQDVFRSVGQMRFALPALDELLRDLSLKQNSLPIGVRPDQPLPFRDVVRFENVDFQYQSAKAKTVSNINLNIPVNSTVAFVGQTGAGKSTIVDLLLGLTTATSGRITVDGVPLDVRNIRAWQMNLGYVPQQIFLADSTVLANIAFGVPRPEIDVEAAKRAATQAHIHDFIVKELPEGYDTIIGERGTRLSGGQRQRLGIARALYRDPQVVVFDEATSALDTQTEAAVMKAISELGKHKTIVIIAHRLMTVRNCDQIVLLDRGQVVARGSYETLFENEELFRDLVQGSPQGMPLQ</sequence>
<evidence type="ECO:0000256" key="11">
    <source>
        <dbReference type="SAM" id="Phobius"/>
    </source>
</evidence>
<dbReference type="GO" id="GO:0034040">
    <property type="term" value="F:ATPase-coupled lipid transmembrane transporter activity"/>
    <property type="evidence" value="ECO:0007669"/>
    <property type="project" value="TreeGrafter"/>
</dbReference>
<dbReference type="PANTHER" id="PTHR24221:SF654">
    <property type="entry name" value="ATP-BINDING CASSETTE SUB-FAMILY B MEMBER 6"/>
    <property type="match status" value="1"/>
</dbReference>
<evidence type="ECO:0000313" key="15">
    <source>
        <dbReference type="Proteomes" id="UP000198723"/>
    </source>
</evidence>
<dbReference type="RefSeq" id="WP_092755337.1">
    <property type="nucleotide sequence ID" value="NZ_FMAJ01000045.1"/>
</dbReference>
<dbReference type="PROSITE" id="PS50893">
    <property type="entry name" value="ABC_TRANSPORTER_2"/>
    <property type="match status" value="1"/>
</dbReference>
<dbReference type="Gene3D" id="3.40.50.300">
    <property type="entry name" value="P-loop containing nucleotide triphosphate hydrolases"/>
    <property type="match status" value="1"/>
</dbReference>
<dbReference type="GO" id="GO:0016887">
    <property type="term" value="F:ATP hydrolysis activity"/>
    <property type="evidence" value="ECO:0007669"/>
    <property type="project" value="InterPro"/>
</dbReference>
<evidence type="ECO:0000256" key="10">
    <source>
        <dbReference type="ARBA" id="ARBA00023136"/>
    </source>
</evidence>
<organism evidence="14 15">
    <name type="scientific">Rhizobium aethiopicum</name>
    <dbReference type="NCBI Taxonomy" id="1138170"/>
    <lineage>
        <taxon>Bacteria</taxon>
        <taxon>Pseudomonadati</taxon>
        <taxon>Pseudomonadota</taxon>
        <taxon>Alphaproteobacteria</taxon>
        <taxon>Hyphomicrobiales</taxon>
        <taxon>Rhizobiaceae</taxon>
        <taxon>Rhizobium/Agrobacterium group</taxon>
        <taxon>Rhizobium</taxon>
    </lineage>
</organism>
<evidence type="ECO:0000256" key="4">
    <source>
        <dbReference type="ARBA" id="ARBA00022475"/>
    </source>
</evidence>
<evidence type="ECO:0000256" key="3">
    <source>
        <dbReference type="ARBA" id="ARBA00022448"/>
    </source>
</evidence>
<dbReference type="InterPro" id="IPR003593">
    <property type="entry name" value="AAA+_ATPase"/>
</dbReference>
<keyword evidence="9 11" id="KW-1133">Transmembrane helix</keyword>
<dbReference type="Pfam" id="PF00005">
    <property type="entry name" value="ABC_tran"/>
    <property type="match status" value="1"/>
</dbReference>
<comment type="subcellular location">
    <subcellularLocation>
        <location evidence="1">Cell membrane</location>
        <topology evidence="1">Multi-pass membrane protein</topology>
    </subcellularLocation>
</comment>
<dbReference type="AlphaFoldDB" id="A0A1C3YCQ6"/>
<evidence type="ECO:0000259" key="13">
    <source>
        <dbReference type="PROSITE" id="PS50929"/>
    </source>
</evidence>
<evidence type="ECO:0000256" key="9">
    <source>
        <dbReference type="ARBA" id="ARBA00022989"/>
    </source>
</evidence>